<dbReference type="SUPFAM" id="SSF53448">
    <property type="entry name" value="Nucleotide-diphospho-sugar transferases"/>
    <property type="match status" value="1"/>
</dbReference>
<protein>
    <recommendedName>
        <fullName evidence="1">Glycosyltransferase 2-like domain-containing protein</fullName>
    </recommendedName>
</protein>
<proteinExistence type="predicted"/>
<gene>
    <name evidence="2" type="ORF">DDW13_09260</name>
</gene>
<dbReference type="PANTHER" id="PTHR22916:SF3">
    <property type="entry name" value="UDP-GLCNAC:BETAGAL BETA-1,3-N-ACETYLGLUCOSAMINYLTRANSFERASE-LIKE PROTEIN 1"/>
    <property type="match status" value="1"/>
</dbReference>
<dbReference type="Pfam" id="PF00535">
    <property type="entry name" value="Glycos_transf_2"/>
    <property type="match status" value="1"/>
</dbReference>
<sequence length="305" mass="35596">MISVVITAYNRKEFLIDAVKSVKNANEIIVVKNFKDDKIDKLLVNEYKVKEIFCDNDNAGYFMAEGILHSSGDIICFLDDDDMFTENKLNVISKAFSDNDIIFSYNSRFIINEKGDKIGEEVLRDKIVDSKNIKYLFKNRIYFNSSSMCIRRRVLDKNLESLYKIRRLVDNFFLLSAISEKGKIRIISDKLTYYRLHSSSSRHITRNFEDFITYRAKYFDDAIHDNAIMIEAFKGKAKYAAKCSKKMAEIQKCLLEGKRCGKLVLCSIYTLKTLVYVNLASFMSLFLPNLPRKMEFNRYINELKI</sequence>
<dbReference type="PANTHER" id="PTHR22916">
    <property type="entry name" value="GLYCOSYLTRANSFERASE"/>
    <property type="match status" value="1"/>
</dbReference>
<dbReference type="Proteomes" id="UP000245638">
    <property type="component" value="Unassembled WGS sequence"/>
</dbReference>
<reference evidence="2 3" key="1">
    <citation type="journal article" date="2015" name="Appl. Environ. Microbiol.">
        <title>Nanoarchaeota, Their Sulfolobales Host, and Nanoarchaeota Virus Distribution across Yellowstone National Park Hot Springs.</title>
        <authorList>
            <person name="Munson-McGee J.H."/>
            <person name="Field E.K."/>
            <person name="Bateson M."/>
            <person name="Rooney C."/>
            <person name="Stepanauskas R."/>
            <person name="Young M.J."/>
        </authorList>
    </citation>
    <scope>NUCLEOTIDE SEQUENCE [LARGE SCALE GENOMIC DNA]</scope>
    <source>
        <strain evidence="2">SCGC AC-742_N10</strain>
    </source>
</reference>
<dbReference type="AlphaFoldDB" id="A0A2T9X1R0"/>
<evidence type="ECO:0000259" key="1">
    <source>
        <dbReference type="Pfam" id="PF00535"/>
    </source>
</evidence>
<evidence type="ECO:0000313" key="2">
    <source>
        <dbReference type="EMBL" id="PVU74038.1"/>
    </source>
</evidence>
<evidence type="ECO:0000313" key="3">
    <source>
        <dbReference type="Proteomes" id="UP000245638"/>
    </source>
</evidence>
<dbReference type="EMBL" id="QEFD01000235">
    <property type="protein sequence ID" value="PVU74038.1"/>
    <property type="molecule type" value="Genomic_DNA"/>
</dbReference>
<comment type="caution">
    <text evidence="2">The sequence shown here is derived from an EMBL/GenBank/DDBJ whole genome shotgun (WGS) entry which is preliminary data.</text>
</comment>
<dbReference type="Gene3D" id="3.90.550.10">
    <property type="entry name" value="Spore Coat Polysaccharide Biosynthesis Protein SpsA, Chain A"/>
    <property type="match status" value="1"/>
</dbReference>
<feature type="domain" description="Glycosyltransferase 2-like" evidence="1">
    <location>
        <begin position="3"/>
        <end position="157"/>
    </location>
</feature>
<dbReference type="InterPro" id="IPR001173">
    <property type="entry name" value="Glyco_trans_2-like"/>
</dbReference>
<name>A0A2T9X1R0_9CREN</name>
<dbReference type="GO" id="GO:0016758">
    <property type="term" value="F:hexosyltransferase activity"/>
    <property type="evidence" value="ECO:0007669"/>
    <property type="project" value="UniProtKB-ARBA"/>
</dbReference>
<dbReference type="InterPro" id="IPR029044">
    <property type="entry name" value="Nucleotide-diphossugar_trans"/>
</dbReference>
<accession>A0A2T9X1R0</accession>
<organism evidence="2 3">
    <name type="scientific">Acidianus hospitalis</name>
    <dbReference type="NCBI Taxonomy" id="563177"/>
    <lineage>
        <taxon>Archaea</taxon>
        <taxon>Thermoproteota</taxon>
        <taxon>Thermoprotei</taxon>
        <taxon>Sulfolobales</taxon>
        <taxon>Sulfolobaceae</taxon>
        <taxon>Acidianus</taxon>
    </lineage>
</organism>